<accession>A0A1K2I0F7</accession>
<feature type="transmembrane region" description="Helical" evidence="8">
    <location>
        <begin position="73"/>
        <end position="92"/>
    </location>
</feature>
<dbReference type="InterPro" id="IPR000522">
    <property type="entry name" value="ABC_transptr_permease_BtuC"/>
</dbReference>
<dbReference type="Gene3D" id="1.10.3470.10">
    <property type="entry name" value="ABC transporter involved in vitamin B12 uptake, BtuC"/>
    <property type="match status" value="1"/>
</dbReference>
<evidence type="ECO:0000313" key="9">
    <source>
        <dbReference type="EMBL" id="SFZ85683.1"/>
    </source>
</evidence>
<protein>
    <submittedName>
        <fullName evidence="9">Iron complex transport system permease protein</fullName>
    </submittedName>
</protein>
<dbReference type="AlphaFoldDB" id="A0A1K2I0F7"/>
<dbReference type="PANTHER" id="PTHR30472">
    <property type="entry name" value="FERRIC ENTEROBACTIN TRANSPORT SYSTEM PERMEASE PROTEIN"/>
    <property type="match status" value="1"/>
</dbReference>
<evidence type="ECO:0000256" key="6">
    <source>
        <dbReference type="ARBA" id="ARBA00022989"/>
    </source>
</evidence>
<keyword evidence="10" id="KW-1185">Reference proteome</keyword>
<evidence type="ECO:0000313" key="10">
    <source>
        <dbReference type="Proteomes" id="UP000183447"/>
    </source>
</evidence>
<dbReference type="EMBL" id="FPKU01000002">
    <property type="protein sequence ID" value="SFZ85683.1"/>
    <property type="molecule type" value="Genomic_DNA"/>
</dbReference>
<evidence type="ECO:0000256" key="5">
    <source>
        <dbReference type="ARBA" id="ARBA00022692"/>
    </source>
</evidence>
<feature type="transmembrane region" description="Helical" evidence="8">
    <location>
        <begin position="170"/>
        <end position="193"/>
    </location>
</feature>
<feature type="transmembrane region" description="Helical" evidence="8">
    <location>
        <begin position="213"/>
        <end position="243"/>
    </location>
</feature>
<dbReference type="GO" id="GO:0005886">
    <property type="term" value="C:plasma membrane"/>
    <property type="evidence" value="ECO:0007669"/>
    <property type="project" value="UniProtKB-SubCell"/>
</dbReference>
<dbReference type="Pfam" id="PF01032">
    <property type="entry name" value="FecCD"/>
    <property type="match status" value="1"/>
</dbReference>
<keyword evidence="3" id="KW-0813">Transport</keyword>
<dbReference type="InterPro" id="IPR037294">
    <property type="entry name" value="ABC_BtuC-like"/>
</dbReference>
<feature type="transmembrane region" description="Helical" evidence="8">
    <location>
        <begin position="99"/>
        <end position="123"/>
    </location>
</feature>
<dbReference type="SUPFAM" id="SSF81345">
    <property type="entry name" value="ABC transporter involved in vitamin B12 uptake, BtuC"/>
    <property type="match status" value="1"/>
</dbReference>
<sequence>MVLSLHLGVRQNSPAEVWAALFGGGDDTASLVIATLRVPRTLIAPVVGAGLGLAGLLLQSVSRNPLASPDLLGINAGAALAVVIAVAVFDVAGLLPLAAIAALGALGTTALVFALALAAGGAMSSVNTLLAGVTLAGFFAAGTQIVLVVDETAMETLIFWLSGGFVDRSLSLLWLAAPVTALAFLIALINARALDVLAADDQSAAALGVPVGALRALMLGLAALLAAAAVTTAGPVSFVGLVAPHIARRLAGAGHAVLVPLSAIIGAALAIYADIAARFVIHPSEAPVGAVLAFVGVPVLVILLQAGTLRQVRA</sequence>
<reference evidence="9 10" key="1">
    <citation type="submission" date="2016-11" db="EMBL/GenBank/DDBJ databases">
        <authorList>
            <person name="Jaros S."/>
            <person name="Januszkiewicz K."/>
            <person name="Wedrychowicz H."/>
        </authorList>
    </citation>
    <scope>NUCLEOTIDE SEQUENCE [LARGE SCALE GENOMIC DNA]</scope>
    <source>
        <strain evidence="9 10">ATCC 23634</strain>
    </source>
</reference>
<keyword evidence="7 8" id="KW-0472">Membrane</keyword>
<organism evidence="9 10">
    <name type="scientific">Devosia enhydra</name>
    <dbReference type="NCBI Taxonomy" id="665118"/>
    <lineage>
        <taxon>Bacteria</taxon>
        <taxon>Pseudomonadati</taxon>
        <taxon>Pseudomonadota</taxon>
        <taxon>Alphaproteobacteria</taxon>
        <taxon>Hyphomicrobiales</taxon>
        <taxon>Devosiaceae</taxon>
        <taxon>Devosia</taxon>
    </lineage>
</organism>
<evidence type="ECO:0000256" key="3">
    <source>
        <dbReference type="ARBA" id="ARBA00022448"/>
    </source>
</evidence>
<keyword evidence="4" id="KW-1003">Cell membrane</keyword>
<feature type="transmembrane region" description="Helical" evidence="8">
    <location>
        <begin position="129"/>
        <end position="149"/>
    </location>
</feature>
<evidence type="ECO:0000256" key="2">
    <source>
        <dbReference type="ARBA" id="ARBA00007935"/>
    </source>
</evidence>
<dbReference type="OrthoDB" id="9811975at2"/>
<feature type="transmembrane region" description="Helical" evidence="8">
    <location>
        <begin position="287"/>
        <end position="309"/>
    </location>
</feature>
<gene>
    <name evidence="9" type="ORF">SAMN02983003_2851</name>
</gene>
<evidence type="ECO:0000256" key="4">
    <source>
        <dbReference type="ARBA" id="ARBA00022475"/>
    </source>
</evidence>
<comment type="similarity">
    <text evidence="2">Belongs to the binding-protein-dependent transport system permease family. FecCD subfamily.</text>
</comment>
<dbReference type="CDD" id="cd06550">
    <property type="entry name" value="TM_ABC_iron-siderophores_like"/>
    <property type="match status" value="1"/>
</dbReference>
<keyword evidence="6 8" id="KW-1133">Transmembrane helix</keyword>
<proteinExistence type="inferred from homology"/>
<keyword evidence="5 8" id="KW-0812">Transmembrane</keyword>
<dbReference type="STRING" id="665118.SAMN02983003_2851"/>
<dbReference type="GO" id="GO:0022857">
    <property type="term" value="F:transmembrane transporter activity"/>
    <property type="evidence" value="ECO:0007669"/>
    <property type="project" value="InterPro"/>
</dbReference>
<evidence type="ECO:0000256" key="7">
    <source>
        <dbReference type="ARBA" id="ARBA00023136"/>
    </source>
</evidence>
<name>A0A1K2I0F7_9HYPH</name>
<dbReference type="Proteomes" id="UP000183447">
    <property type="component" value="Unassembled WGS sequence"/>
</dbReference>
<evidence type="ECO:0000256" key="1">
    <source>
        <dbReference type="ARBA" id="ARBA00004651"/>
    </source>
</evidence>
<evidence type="ECO:0000256" key="8">
    <source>
        <dbReference type="SAM" id="Phobius"/>
    </source>
</evidence>
<feature type="transmembrane region" description="Helical" evidence="8">
    <location>
        <begin position="42"/>
        <end position="61"/>
    </location>
</feature>
<feature type="transmembrane region" description="Helical" evidence="8">
    <location>
        <begin position="255"/>
        <end position="281"/>
    </location>
</feature>
<dbReference type="GO" id="GO:0033214">
    <property type="term" value="P:siderophore-iron import into cell"/>
    <property type="evidence" value="ECO:0007669"/>
    <property type="project" value="TreeGrafter"/>
</dbReference>
<dbReference type="PANTHER" id="PTHR30472:SF1">
    <property type="entry name" value="FE(3+) DICITRATE TRANSPORT SYSTEM PERMEASE PROTEIN FECC-RELATED"/>
    <property type="match status" value="1"/>
</dbReference>
<comment type="subcellular location">
    <subcellularLocation>
        <location evidence="1">Cell membrane</location>
        <topology evidence="1">Multi-pass membrane protein</topology>
    </subcellularLocation>
</comment>